<gene>
    <name evidence="2" type="ORF">TAE01_10030</name>
</gene>
<sequence>MVRTGPLSHDWPLEMSPPAIIMETMSRNVPLANLTPRQQLGAGRLPRRVLQLVIGLVLYGGSMAMMIRSTLGLDPWDVFHAGIASHVPLSFGQVTIVVGALVLLLWVPLRQWPGLGTVANVVVIGLAADAGLAFIVPPESMWARVLLLGSGIVLNGVAGGLYIGSQLGPGPRDGLMTGFARRTGLSIRLVRTTIEVVVLSVGWLLGGPVGLGTVLYAVSIGPLVQFFLPRLTVDLGVAGRHPSGQGDATLPVAPASALGSTTT</sequence>
<comment type="caution">
    <text evidence="2">The sequence shown here is derived from an EMBL/GenBank/DDBJ whole genome shotgun (WGS) entry which is preliminary data.</text>
</comment>
<name>A0A512CY84_9MICO</name>
<dbReference type="AlphaFoldDB" id="A0A512CY84"/>
<organism evidence="2 3">
    <name type="scientific">Terrabacter aerolatus</name>
    <dbReference type="NCBI Taxonomy" id="422442"/>
    <lineage>
        <taxon>Bacteria</taxon>
        <taxon>Bacillati</taxon>
        <taxon>Actinomycetota</taxon>
        <taxon>Actinomycetes</taxon>
        <taxon>Micrococcales</taxon>
        <taxon>Intrasporangiaceae</taxon>
        <taxon>Terrabacter</taxon>
    </lineage>
</organism>
<protein>
    <recommendedName>
        <fullName evidence="4">Membrane protein YczE</fullName>
    </recommendedName>
</protein>
<keyword evidence="1" id="KW-0472">Membrane</keyword>
<evidence type="ECO:0008006" key="4">
    <source>
        <dbReference type="Google" id="ProtNLM"/>
    </source>
</evidence>
<dbReference type="PANTHER" id="PTHR40078">
    <property type="entry name" value="INTEGRAL MEMBRANE PROTEIN-RELATED"/>
    <property type="match status" value="1"/>
</dbReference>
<evidence type="ECO:0000313" key="3">
    <source>
        <dbReference type="Proteomes" id="UP000321534"/>
    </source>
</evidence>
<feature type="transmembrane region" description="Helical" evidence="1">
    <location>
        <begin position="142"/>
        <end position="164"/>
    </location>
</feature>
<keyword evidence="1" id="KW-1133">Transmembrane helix</keyword>
<accession>A0A512CY84</accession>
<dbReference type="PANTHER" id="PTHR40078:SF1">
    <property type="entry name" value="INTEGRAL MEMBRANE PROTEIN"/>
    <property type="match status" value="1"/>
</dbReference>
<evidence type="ECO:0000256" key="1">
    <source>
        <dbReference type="SAM" id="Phobius"/>
    </source>
</evidence>
<keyword evidence="1" id="KW-0812">Transmembrane</keyword>
<feature type="transmembrane region" description="Helical" evidence="1">
    <location>
        <begin position="114"/>
        <end position="136"/>
    </location>
</feature>
<feature type="transmembrane region" description="Helical" evidence="1">
    <location>
        <begin position="87"/>
        <end position="107"/>
    </location>
</feature>
<dbReference type="Pfam" id="PF19700">
    <property type="entry name" value="DUF6198"/>
    <property type="match status" value="1"/>
</dbReference>
<reference evidence="2 3" key="1">
    <citation type="submission" date="2019-07" db="EMBL/GenBank/DDBJ databases">
        <title>Whole genome shotgun sequence of Terrabacter aerolatus NBRC 106305.</title>
        <authorList>
            <person name="Hosoyama A."/>
            <person name="Uohara A."/>
            <person name="Ohji S."/>
            <person name="Ichikawa N."/>
        </authorList>
    </citation>
    <scope>NUCLEOTIDE SEQUENCE [LARGE SCALE GENOMIC DNA]</scope>
    <source>
        <strain evidence="2 3">NBRC 106305</strain>
    </source>
</reference>
<dbReference type="EMBL" id="BJYX01000003">
    <property type="protein sequence ID" value="GEO29193.1"/>
    <property type="molecule type" value="Genomic_DNA"/>
</dbReference>
<keyword evidence="3" id="KW-1185">Reference proteome</keyword>
<dbReference type="InterPro" id="IPR038750">
    <property type="entry name" value="YczE/YyaS-like"/>
</dbReference>
<proteinExistence type="predicted"/>
<dbReference type="Proteomes" id="UP000321534">
    <property type="component" value="Unassembled WGS sequence"/>
</dbReference>
<feature type="transmembrane region" description="Helical" evidence="1">
    <location>
        <begin position="49"/>
        <end position="67"/>
    </location>
</feature>
<evidence type="ECO:0000313" key="2">
    <source>
        <dbReference type="EMBL" id="GEO29193.1"/>
    </source>
</evidence>